<keyword evidence="1" id="KW-0479">Metal-binding</keyword>
<feature type="compositionally biased region" description="Basic and acidic residues" evidence="2">
    <location>
        <begin position="67"/>
        <end position="79"/>
    </location>
</feature>
<comment type="similarity">
    <text evidence="1">Belongs to the E3 ubiquitin-protein ligase UBR1-like family.</text>
</comment>
<dbReference type="InterPro" id="IPR029071">
    <property type="entry name" value="Ubiquitin-like_domsf"/>
</dbReference>
<proteinExistence type="inferred from homology"/>
<dbReference type="SUPFAM" id="SSF52058">
    <property type="entry name" value="L domain-like"/>
    <property type="match status" value="1"/>
</dbReference>
<protein>
    <recommendedName>
        <fullName evidence="1">E3 ubiquitin-protein ligase</fullName>
        <ecNumber evidence="1">2.3.2.27</ecNumber>
    </recommendedName>
</protein>
<dbReference type="EC" id="2.3.2.27" evidence="1"/>
<evidence type="ECO:0000256" key="2">
    <source>
        <dbReference type="SAM" id="MobiDB-lite"/>
    </source>
</evidence>
<keyword evidence="1" id="KW-0808">Transferase</keyword>
<comment type="catalytic activity">
    <reaction evidence="1">
        <text>S-ubiquitinyl-[E2 ubiquitin-conjugating enzyme]-L-cysteine + [acceptor protein]-L-lysine = [E2 ubiquitin-conjugating enzyme]-L-cysteine + N(6)-ubiquitinyl-[acceptor protein]-L-lysine.</text>
        <dbReference type="EC" id="2.3.2.27"/>
    </reaction>
</comment>
<evidence type="ECO:0000313" key="4">
    <source>
        <dbReference type="EMBL" id="CAK8989663.1"/>
    </source>
</evidence>
<dbReference type="InterPro" id="IPR032675">
    <property type="entry name" value="LRR_dom_sf"/>
</dbReference>
<dbReference type="Gene3D" id="3.80.10.10">
    <property type="entry name" value="Ribonuclease Inhibitor"/>
    <property type="match status" value="1"/>
</dbReference>
<reference evidence="4 5" key="1">
    <citation type="submission" date="2024-02" db="EMBL/GenBank/DDBJ databases">
        <authorList>
            <person name="Chen Y."/>
            <person name="Shah S."/>
            <person name="Dougan E. K."/>
            <person name="Thang M."/>
            <person name="Chan C."/>
        </authorList>
    </citation>
    <scope>NUCLEOTIDE SEQUENCE [LARGE SCALE GENOMIC DNA]</scope>
</reference>
<dbReference type="CDD" id="cd17039">
    <property type="entry name" value="Ubl_ubiquitin_like"/>
    <property type="match status" value="1"/>
</dbReference>
<evidence type="ECO:0000256" key="1">
    <source>
        <dbReference type="RuleBase" id="RU366018"/>
    </source>
</evidence>
<dbReference type="Proteomes" id="UP001642484">
    <property type="component" value="Unassembled WGS sequence"/>
</dbReference>
<evidence type="ECO:0000313" key="5">
    <source>
        <dbReference type="Proteomes" id="UP001642484"/>
    </source>
</evidence>
<evidence type="ECO:0000259" key="3">
    <source>
        <dbReference type="PROSITE" id="PS50053"/>
    </source>
</evidence>
<comment type="function">
    <text evidence="1">Ubiquitin ligase protein which is a component of the N-end rule pathway. Recognizes and binds to proteins bearing specific N-terminal residues that are destabilizing according to the N-end rule, leading to their ubiquitination and subsequent degradation.</text>
</comment>
<feature type="compositionally biased region" description="Low complexity" evidence="2">
    <location>
        <begin position="56"/>
        <end position="66"/>
    </location>
</feature>
<dbReference type="Pfam" id="PF18995">
    <property type="entry name" value="PRT6_C"/>
    <property type="match status" value="1"/>
</dbReference>
<gene>
    <name evidence="4" type="ORF">CCMP2556_LOCUS1745</name>
</gene>
<keyword evidence="1" id="KW-0833">Ubl conjugation pathway</keyword>
<accession>A0ABP0HIR0</accession>
<dbReference type="PROSITE" id="PS50053">
    <property type="entry name" value="UBIQUITIN_2"/>
    <property type="match status" value="1"/>
</dbReference>
<comment type="pathway">
    <text evidence="1">Protein modification; protein ubiquitination.</text>
</comment>
<dbReference type="PANTHER" id="PTHR21497:SF24">
    <property type="entry name" value="E3 UBIQUITIN-PROTEIN LIGASE UBR1"/>
    <property type="match status" value="1"/>
</dbReference>
<dbReference type="SUPFAM" id="SSF54236">
    <property type="entry name" value="Ubiquitin-like"/>
    <property type="match status" value="1"/>
</dbReference>
<keyword evidence="1" id="KW-0862">Zinc</keyword>
<dbReference type="InterPro" id="IPR044046">
    <property type="entry name" value="E3_ligase_UBR-like_C"/>
</dbReference>
<dbReference type="InterPro" id="IPR026906">
    <property type="entry name" value="LRR_5"/>
</dbReference>
<feature type="domain" description="Ubiquitin-like" evidence="3">
    <location>
        <begin position="560"/>
        <end position="618"/>
    </location>
</feature>
<keyword evidence="1" id="KW-0863">Zinc-finger</keyword>
<comment type="caution">
    <text evidence="4">The sequence shown here is derived from an EMBL/GenBank/DDBJ whole genome shotgun (WGS) entry which is preliminary data.</text>
</comment>
<sequence>MAGHEDLPLPRHKAILKGLETLSEAQLQNPILSRVCNAKMLPERLRDRWQSMGFQDHAPSDAPAESAEARRRQRVEMMRQRQQAMMQRMQKKQKEAVESLSLEGESYDDGSCEDAEALQCATCREAASASNPLAMLAAVGDFQGRSSHLGGQPGFRRYTSCRHVIHITCGQQHVVDAHNQAAQRLRRVSLFDVDRGEFGCPMCRSVANALVLYVPNEEFLESPSSWDEAATARVVRREHAIDVPKLCELSGLGKEVDPLEGSLTLLRAAAAELATSAQLAPQALADEGPPLPLFVMLFRNAALLRHSAAHTQAINQEENWQKQVLERIACPRQPWLADLRCALADLLLDSLKEGLTAKFFSELVMFLFKVRASQAKGAAGHSQEDFALEHSMEFLIFAAWLGTALWQFSPQERNRLAYLETESSSLTSLMSLLRLPEMVEPVLERPALQALFQGELADASIESFIQLPESFLDILKDIRKRPCSACQQQPEEPALCLLCGAVVCVGNEACRSEDEGQCTLHARACTAGQSLFLLPFLAQILAVSAPDWSRRGRAAQDMAVSVAVQLMSGKECVVDITPHMTVGEVKELVKVWLPCEDELARELSTVQLLLDGKKLEDDDAYALDTGLTLTAKFQAIFAPSRPQECMSRATVRDPERLIDVRLPEINSTYSIPPRAFHECRALRRVAIPVSVTGVGDDAFAQCRSLVSLAIPNSVTWIGFAAFKGCRSLRHLVIPDSVSMIGDGAFAQCSSLTSCTVSKSITRIRNDTFAECTSLGSMTIPDSVFEIGNYAFQGCSSLTSLTIPNSVTLIGQGAFAGCSLRNLSIPRSVIHIGPMAFAGVSDTCEVSVGGVFSS</sequence>
<dbReference type="EMBL" id="CAXAMN010000592">
    <property type="protein sequence ID" value="CAK8989663.1"/>
    <property type="molecule type" value="Genomic_DNA"/>
</dbReference>
<organism evidence="4 5">
    <name type="scientific">Durusdinium trenchii</name>
    <dbReference type="NCBI Taxonomy" id="1381693"/>
    <lineage>
        <taxon>Eukaryota</taxon>
        <taxon>Sar</taxon>
        <taxon>Alveolata</taxon>
        <taxon>Dinophyceae</taxon>
        <taxon>Suessiales</taxon>
        <taxon>Symbiodiniaceae</taxon>
        <taxon>Durusdinium</taxon>
    </lineage>
</organism>
<keyword evidence="5" id="KW-1185">Reference proteome</keyword>
<feature type="region of interest" description="Disordered" evidence="2">
    <location>
        <begin position="54"/>
        <end position="96"/>
    </location>
</feature>
<dbReference type="Pfam" id="PF13306">
    <property type="entry name" value="LRR_5"/>
    <property type="match status" value="1"/>
</dbReference>
<dbReference type="PANTHER" id="PTHR21497">
    <property type="entry name" value="UBIQUITIN LIGASE E3 ALPHA-RELATED"/>
    <property type="match status" value="1"/>
</dbReference>
<dbReference type="InterPro" id="IPR000626">
    <property type="entry name" value="Ubiquitin-like_dom"/>
</dbReference>
<dbReference type="InterPro" id="IPR039164">
    <property type="entry name" value="UBR1-like"/>
</dbReference>
<name>A0ABP0HIR0_9DINO</name>